<dbReference type="InterPro" id="IPR003439">
    <property type="entry name" value="ABC_transporter-like_ATP-bd"/>
</dbReference>
<dbReference type="EMBL" id="MRTF01000002">
    <property type="protein sequence ID" value="OME94950.1"/>
    <property type="molecule type" value="Genomic_DNA"/>
</dbReference>
<evidence type="ECO:0000256" key="1">
    <source>
        <dbReference type="ARBA" id="ARBA00004202"/>
    </source>
</evidence>
<proteinExistence type="inferred from homology"/>
<accession>A0A1R1B655</accession>
<evidence type="ECO:0000256" key="10">
    <source>
        <dbReference type="ARBA" id="ARBA00023136"/>
    </source>
</evidence>
<dbReference type="SMART" id="SM00382">
    <property type="entry name" value="AAA"/>
    <property type="match status" value="2"/>
</dbReference>
<keyword evidence="9 11" id="KW-1278">Translocase</keyword>
<dbReference type="EC" id="7.5.2.11" evidence="11"/>
<comment type="function">
    <text evidence="11">Part of an ABC transporter complex involved in carbohydrate import. Could be involved in ribose, galactose and/or methyl galactoside import. Responsible for energy coupling to the transport system.</text>
</comment>
<keyword evidence="10 11" id="KW-0472">Membrane</keyword>
<dbReference type="Gene3D" id="3.40.50.300">
    <property type="entry name" value="P-loop containing nucleotide triphosphate hydrolases"/>
    <property type="match status" value="2"/>
</dbReference>
<evidence type="ECO:0000256" key="7">
    <source>
        <dbReference type="ARBA" id="ARBA00022741"/>
    </source>
</evidence>
<evidence type="ECO:0000256" key="9">
    <source>
        <dbReference type="ARBA" id="ARBA00022967"/>
    </source>
</evidence>
<organism evidence="13 14">
    <name type="scientific">Paenibacillus lautus</name>
    <name type="common">Bacillus lautus</name>
    <dbReference type="NCBI Taxonomy" id="1401"/>
    <lineage>
        <taxon>Bacteria</taxon>
        <taxon>Bacillati</taxon>
        <taxon>Bacillota</taxon>
        <taxon>Bacilli</taxon>
        <taxon>Bacillales</taxon>
        <taxon>Paenibacillaceae</taxon>
        <taxon>Paenibacillus</taxon>
    </lineage>
</organism>
<dbReference type="Pfam" id="PF00005">
    <property type="entry name" value="ABC_tran"/>
    <property type="match status" value="2"/>
</dbReference>
<keyword evidence="7 11" id="KW-0547">Nucleotide-binding</keyword>
<dbReference type="STRING" id="1401.BK123_07605"/>
<evidence type="ECO:0000256" key="5">
    <source>
        <dbReference type="ARBA" id="ARBA00022597"/>
    </source>
</evidence>
<evidence type="ECO:0000313" key="13">
    <source>
        <dbReference type="EMBL" id="OME94950.1"/>
    </source>
</evidence>
<dbReference type="GO" id="GO:0005524">
    <property type="term" value="F:ATP binding"/>
    <property type="evidence" value="ECO:0007669"/>
    <property type="project" value="UniProtKB-UniRule"/>
</dbReference>
<dbReference type="InterPro" id="IPR017871">
    <property type="entry name" value="ABC_transporter-like_CS"/>
</dbReference>
<dbReference type="CDD" id="cd03215">
    <property type="entry name" value="ABC_Carb_Monos_II"/>
    <property type="match status" value="1"/>
</dbReference>
<dbReference type="SUPFAM" id="SSF52540">
    <property type="entry name" value="P-loop containing nucleoside triphosphate hydrolases"/>
    <property type="match status" value="2"/>
</dbReference>
<dbReference type="InterPro" id="IPR003593">
    <property type="entry name" value="AAA+_ATPase"/>
</dbReference>
<evidence type="ECO:0000256" key="4">
    <source>
        <dbReference type="ARBA" id="ARBA00022475"/>
    </source>
</evidence>
<dbReference type="GO" id="GO:0016887">
    <property type="term" value="F:ATP hydrolysis activity"/>
    <property type="evidence" value="ECO:0007669"/>
    <property type="project" value="InterPro"/>
</dbReference>
<dbReference type="PANTHER" id="PTHR43790">
    <property type="entry name" value="CARBOHYDRATE TRANSPORT ATP-BINDING PROTEIN MG119-RELATED"/>
    <property type="match status" value="1"/>
</dbReference>
<sequence>MTEPYVLEMRNISKAFPGVQALNDVTFKVRPGTVHALMGENGAGKSTLMKCLFGIYKPDEGDIYLNGSKVAINSSKDALNHGISMIHQELHPVPHRNVMENIWLGRFPMTGFWPLKFVNEKQMAEDTLRLFRELDIDIDPRARTGALSVSKIQSLEIVKAVSYHSKVIVMDEPTSSLTGNEVEHLFSIMNRLRSQGVSIVYISHKMEEILRISDDVTIMRDGKYVGTWQAGELTTDLIITRMVGRDLTERYPERTNVPGETRMQVHQLSSTNPKSFQNVSFELRRGEILGIGGLVGAQRTELVEAIFGLRPVASGTISINGKPVKIKSPSDAKKNNMALLTEERRVTGIFPVLSVYENTVIANLRRYQNFAFLLNERRGIEDARTNVEQLRTKTPSVHTQIRNLSGGNQQKVLLARWLLTEPEILLLDEPTRGIDVGAKFEIYSIITQLAKQGKSIIMISSEMPELLGMSDRIMVMSEGRLTGILAGQEASEEEIMRLAAQQRSADSGGEVDEYANHR</sequence>
<dbReference type="Proteomes" id="UP000187074">
    <property type="component" value="Unassembled WGS sequence"/>
</dbReference>
<dbReference type="PANTHER" id="PTHR43790:SF7">
    <property type="entry name" value="GALACTOSE_METHYL GALACTOSIDE IMPORT ATP-BINDING PROTEIN MGLA"/>
    <property type="match status" value="1"/>
</dbReference>
<keyword evidence="4 11" id="KW-1003">Cell membrane</keyword>
<dbReference type="OrthoDB" id="9766104at2"/>
<reference evidence="13 14" key="1">
    <citation type="submission" date="2016-11" db="EMBL/GenBank/DDBJ databases">
        <title>Paenibacillus species isolates.</title>
        <authorList>
            <person name="Beno S.M."/>
        </authorList>
    </citation>
    <scope>NUCLEOTIDE SEQUENCE [LARGE SCALE GENOMIC DNA]</scope>
    <source>
        <strain evidence="13 14">FSL F4-0100</strain>
    </source>
</reference>
<dbReference type="GO" id="GO:0005886">
    <property type="term" value="C:plasma membrane"/>
    <property type="evidence" value="ECO:0007669"/>
    <property type="project" value="UniProtKB-SubCell"/>
</dbReference>
<comment type="caution">
    <text evidence="13">The sequence shown here is derived from an EMBL/GenBank/DDBJ whole genome shotgun (WGS) entry which is preliminary data.</text>
</comment>
<dbReference type="GO" id="GO:0015749">
    <property type="term" value="P:monosaccharide transmembrane transport"/>
    <property type="evidence" value="ECO:0007669"/>
    <property type="project" value="UniProtKB-ARBA"/>
</dbReference>
<comment type="subcellular location">
    <subcellularLocation>
        <location evidence="2">Cell inner membrane</location>
    </subcellularLocation>
    <subcellularLocation>
        <location evidence="1 11">Cell membrane</location>
        <topology evidence="1 11">Peripheral membrane protein</topology>
    </subcellularLocation>
</comment>
<dbReference type="AlphaFoldDB" id="A0A1R1B655"/>
<comment type="catalytic activity">
    <reaction evidence="11">
        <text>D-galactose(out) + ATP + H2O = D-galactose(in) + ADP + phosphate + H(+)</text>
        <dbReference type="Rhea" id="RHEA:60156"/>
        <dbReference type="ChEBI" id="CHEBI:4139"/>
        <dbReference type="ChEBI" id="CHEBI:15377"/>
        <dbReference type="ChEBI" id="CHEBI:15378"/>
        <dbReference type="ChEBI" id="CHEBI:30616"/>
        <dbReference type="ChEBI" id="CHEBI:43474"/>
        <dbReference type="ChEBI" id="CHEBI:456216"/>
        <dbReference type="EC" id="7.5.2.11"/>
    </reaction>
</comment>
<feature type="domain" description="ABC transporter" evidence="12">
    <location>
        <begin position="261"/>
        <end position="503"/>
    </location>
</feature>
<evidence type="ECO:0000256" key="2">
    <source>
        <dbReference type="ARBA" id="ARBA00004533"/>
    </source>
</evidence>
<keyword evidence="8 11" id="KW-0067">ATP-binding</keyword>
<dbReference type="FunFam" id="3.40.50.300:FF:000126">
    <property type="entry name" value="Galactose/methyl galactoside import ATP-binding protein MglA"/>
    <property type="match status" value="1"/>
</dbReference>
<name>A0A1R1B655_PAELA</name>
<keyword evidence="3 11" id="KW-0813">Transport</keyword>
<dbReference type="CDD" id="cd03216">
    <property type="entry name" value="ABC_Carb_Monos_I"/>
    <property type="match status" value="1"/>
</dbReference>
<evidence type="ECO:0000259" key="12">
    <source>
        <dbReference type="PROSITE" id="PS50893"/>
    </source>
</evidence>
<dbReference type="InterPro" id="IPR027417">
    <property type="entry name" value="P-loop_NTPase"/>
</dbReference>
<dbReference type="FunFam" id="3.40.50.300:FF:000127">
    <property type="entry name" value="Ribose import ATP-binding protein RbsA"/>
    <property type="match status" value="1"/>
</dbReference>
<feature type="domain" description="ABC transporter" evidence="12">
    <location>
        <begin position="7"/>
        <end position="246"/>
    </location>
</feature>
<evidence type="ECO:0000256" key="3">
    <source>
        <dbReference type="ARBA" id="ARBA00022448"/>
    </source>
</evidence>
<keyword evidence="6" id="KW-0677">Repeat</keyword>
<dbReference type="PROSITE" id="PS50893">
    <property type="entry name" value="ABC_TRANSPORTER_2"/>
    <property type="match status" value="2"/>
</dbReference>
<protein>
    <recommendedName>
        <fullName evidence="11">Ribose/galactose/methyl galactoside import ATP-binding protein</fullName>
        <ecNumber evidence="11">7.5.2.11</ecNumber>
    </recommendedName>
</protein>
<evidence type="ECO:0000256" key="6">
    <source>
        <dbReference type="ARBA" id="ARBA00022737"/>
    </source>
</evidence>
<dbReference type="PROSITE" id="PS00211">
    <property type="entry name" value="ABC_TRANSPORTER_1"/>
    <property type="match status" value="1"/>
</dbReference>
<keyword evidence="5 11" id="KW-0762">Sugar transport</keyword>
<evidence type="ECO:0000313" key="14">
    <source>
        <dbReference type="Proteomes" id="UP000187074"/>
    </source>
</evidence>
<comment type="similarity">
    <text evidence="11">Belongs to the ABC transporter superfamily.</text>
</comment>
<evidence type="ECO:0000256" key="11">
    <source>
        <dbReference type="RuleBase" id="RU367029"/>
    </source>
</evidence>
<gene>
    <name evidence="13" type="ORF">BK123_07605</name>
</gene>
<dbReference type="InterPro" id="IPR050107">
    <property type="entry name" value="ABC_carbohydrate_import_ATPase"/>
</dbReference>
<dbReference type="RefSeq" id="WP_076321770.1">
    <property type="nucleotide sequence ID" value="NZ_MRTF01000002.1"/>
</dbReference>
<evidence type="ECO:0000256" key="8">
    <source>
        <dbReference type="ARBA" id="ARBA00022840"/>
    </source>
</evidence>
<dbReference type="GO" id="GO:0043211">
    <property type="term" value="F:ABC-type carbohydrate transporter activity"/>
    <property type="evidence" value="ECO:0007669"/>
    <property type="project" value="UniProtKB-UniRule"/>
</dbReference>